<keyword evidence="1" id="KW-1133">Transmembrane helix</keyword>
<name>A0AAN7T689_9EURO</name>
<proteinExistence type="predicted"/>
<accession>A0AAN7T689</accession>
<protein>
    <submittedName>
        <fullName evidence="2">Uncharacterized protein</fullName>
    </submittedName>
</protein>
<keyword evidence="1" id="KW-0812">Transmembrane</keyword>
<evidence type="ECO:0000256" key="1">
    <source>
        <dbReference type="SAM" id="Phobius"/>
    </source>
</evidence>
<dbReference type="SUPFAM" id="SSF52343">
    <property type="entry name" value="Ferredoxin reductase-like, C-terminal NADP-linked domain"/>
    <property type="match status" value="1"/>
</dbReference>
<dbReference type="Proteomes" id="UP001309876">
    <property type="component" value="Unassembled WGS sequence"/>
</dbReference>
<feature type="transmembrane region" description="Helical" evidence="1">
    <location>
        <begin position="172"/>
        <end position="189"/>
    </location>
</feature>
<sequence>MAIASRNTALIREDIDLEKGLQLYFKDGLGATARPEPALRKQEEVYSNESFISSTSTLTAEKISGSGTQQLPNKKHGRTHRNMRFTFFSVYRRLHLLVVLANIAVIAGLWGSGKLFSLETELIGTAAAANLLAAILIRQELIINLLFATFVTFSHPWLRSKFHNIWEAIHRFAGWTAVALFWAHVVLSTHAQEKASGQTMAELLGRNPLFWILLVVTVSLILPWLRLRRVPVRAEHLSTHAVRLHFGYTNLPLCAAPRFSDSPLKEWHAFAGIPESDGVGFSVLVSDAGDWTKKIVQSPPKQLWTRGIPARGVLHVAPIFKKLVLVATGSGIGPILSLLYARNLNVRIIWSTKDPIQTYSSAIVEQVIQADPEAVIINTTKRTTRGSRPNLVQEAYDLYQKSQAEAVFVISNPQVTRKVVYGLESRGVPIFAPIFDS</sequence>
<evidence type="ECO:0000313" key="2">
    <source>
        <dbReference type="EMBL" id="KAK5089124.1"/>
    </source>
</evidence>
<comment type="caution">
    <text evidence="2">The sequence shown here is derived from an EMBL/GenBank/DDBJ whole genome shotgun (WGS) entry which is preliminary data.</text>
</comment>
<gene>
    <name evidence="2" type="ORF">LTR05_003348</name>
</gene>
<dbReference type="PANTHER" id="PTHR33927">
    <property type="entry name" value="TRANSMEMBRANE PROTEIN"/>
    <property type="match status" value="1"/>
</dbReference>
<dbReference type="EMBL" id="JAVRRJ010000002">
    <property type="protein sequence ID" value="KAK5089124.1"/>
    <property type="molecule type" value="Genomic_DNA"/>
</dbReference>
<keyword evidence="3" id="KW-1185">Reference proteome</keyword>
<feature type="transmembrane region" description="Helical" evidence="1">
    <location>
        <begin position="209"/>
        <end position="227"/>
    </location>
</feature>
<evidence type="ECO:0000313" key="3">
    <source>
        <dbReference type="Proteomes" id="UP001309876"/>
    </source>
</evidence>
<dbReference type="InterPro" id="IPR039261">
    <property type="entry name" value="FNR_nucleotide-bd"/>
</dbReference>
<dbReference type="AlphaFoldDB" id="A0AAN7T689"/>
<keyword evidence="1" id="KW-0472">Membrane</keyword>
<dbReference type="PANTHER" id="PTHR33927:SF5">
    <property type="entry name" value="ENZYME, PUTATIVE (AFU_ORTHOLOGUE AFUA_8G01222)-RELATED"/>
    <property type="match status" value="1"/>
</dbReference>
<organism evidence="2 3">
    <name type="scientific">Lithohypha guttulata</name>
    <dbReference type="NCBI Taxonomy" id="1690604"/>
    <lineage>
        <taxon>Eukaryota</taxon>
        <taxon>Fungi</taxon>
        <taxon>Dikarya</taxon>
        <taxon>Ascomycota</taxon>
        <taxon>Pezizomycotina</taxon>
        <taxon>Eurotiomycetes</taxon>
        <taxon>Chaetothyriomycetidae</taxon>
        <taxon>Chaetothyriales</taxon>
        <taxon>Trichomeriaceae</taxon>
        <taxon>Lithohypha</taxon>
    </lineage>
</organism>
<reference evidence="2 3" key="1">
    <citation type="submission" date="2023-08" db="EMBL/GenBank/DDBJ databases">
        <title>Black Yeasts Isolated from many extreme environments.</title>
        <authorList>
            <person name="Coleine C."/>
            <person name="Stajich J.E."/>
            <person name="Selbmann L."/>
        </authorList>
    </citation>
    <scope>NUCLEOTIDE SEQUENCE [LARGE SCALE GENOMIC DNA]</scope>
    <source>
        <strain evidence="2 3">CCFEE 5910</strain>
    </source>
</reference>
<dbReference type="InterPro" id="IPR052979">
    <property type="entry name" value="Adenylate-forming_domain"/>
</dbReference>
<feature type="transmembrane region" description="Helical" evidence="1">
    <location>
        <begin position="90"/>
        <end position="111"/>
    </location>
</feature>